<evidence type="ECO:0000313" key="2">
    <source>
        <dbReference type="Proteomes" id="UP000323924"/>
    </source>
</evidence>
<dbReference type="EMBL" id="VWPC01000008">
    <property type="protein sequence ID" value="KAA5842658.1"/>
    <property type="molecule type" value="Genomic_DNA"/>
</dbReference>
<dbReference type="InterPro" id="IPR000212">
    <property type="entry name" value="DNA_helicase_UvrD/REP"/>
</dbReference>
<dbReference type="GO" id="GO:0005524">
    <property type="term" value="F:ATP binding"/>
    <property type="evidence" value="ECO:0007669"/>
    <property type="project" value="InterPro"/>
</dbReference>
<protein>
    <submittedName>
        <fullName evidence="1">AAA family ATPase</fullName>
    </submittedName>
</protein>
<dbReference type="SUPFAM" id="SSF52540">
    <property type="entry name" value="P-loop containing nucleoside triphosphate hydrolases"/>
    <property type="match status" value="1"/>
</dbReference>
<dbReference type="PANTHER" id="PTHR11070:SF45">
    <property type="entry name" value="DNA 3'-5' HELICASE"/>
    <property type="match status" value="1"/>
</dbReference>
<gene>
    <name evidence="1" type="ORF">F2A38_10650</name>
</gene>
<accession>A0AB34C7Q4</accession>
<evidence type="ECO:0000313" key="1">
    <source>
        <dbReference type="EMBL" id="KAA5842658.1"/>
    </source>
</evidence>
<dbReference type="PANTHER" id="PTHR11070">
    <property type="entry name" value="UVRD / RECB / PCRA DNA HELICASE FAMILY MEMBER"/>
    <property type="match status" value="1"/>
</dbReference>
<comment type="caution">
    <text evidence="1">The sequence shown here is derived from an EMBL/GenBank/DDBJ whole genome shotgun (WGS) entry which is preliminary data.</text>
</comment>
<dbReference type="GO" id="GO:0005829">
    <property type="term" value="C:cytosol"/>
    <property type="evidence" value="ECO:0007669"/>
    <property type="project" value="TreeGrafter"/>
</dbReference>
<dbReference type="GO" id="GO:0043138">
    <property type="term" value="F:3'-5' DNA helicase activity"/>
    <property type="evidence" value="ECO:0007669"/>
    <property type="project" value="TreeGrafter"/>
</dbReference>
<dbReference type="Gene3D" id="3.40.50.300">
    <property type="entry name" value="P-loop containing nucleotide triphosphate hydrolases"/>
    <property type="match status" value="2"/>
</dbReference>
<reference evidence="1 2" key="1">
    <citation type="submission" date="2019-09" db="EMBL/GenBank/DDBJ databases">
        <authorList>
            <person name="Vacheron J."/>
            <person name="Dubost A."/>
            <person name="Prigent-Combaret C."/>
            <person name="Muller D."/>
        </authorList>
    </citation>
    <scope>NUCLEOTIDE SEQUENCE [LARGE SCALE GENOMIC DNA]</scope>
    <source>
        <strain evidence="1 2">JV497</strain>
    </source>
</reference>
<dbReference type="AlphaFoldDB" id="A0AB34C7Q4"/>
<name>A0AB34C7Q4_9PSED</name>
<proteinExistence type="predicted"/>
<dbReference type="Proteomes" id="UP000323924">
    <property type="component" value="Unassembled WGS sequence"/>
</dbReference>
<organism evidence="1 2">
    <name type="scientific">Pseudomonas chlororaphis</name>
    <dbReference type="NCBI Taxonomy" id="587753"/>
    <lineage>
        <taxon>Bacteria</taxon>
        <taxon>Pseudomonadati</taxon>
        <taxon>Pseudomonadota</taxon>
        <taxon>Gammaproteobacteria</taxon>
        <taxon>Pseudomonadales</taxon>
        <taxon>Pseudomonadaceae</taxon>
        <taxon>Pseudomonas</taxon>
    </lineage>
</organism>
<dbReference type="GO" id="GO:0000725">
    <property type="term" value="P:recombinational repair"/>
    <property type="evidence" value="ECO:0007669"/>
    <property type="project" value="TreeGrafter"/>
</dbReference>
<sequence>MSKILSQCSRVDGCQLKIGARKMSTTFWIKTDQLDDEQRMAVENIPETDSFLLKGPAGSGKTNILLLRAKWLTLKRQSNFKIIVFTSSLREFIDQGCMHYGIDPNSTTTQMTFFKSILQEYSVPYELSNNFEADRTLLAGKVMSLIDEKRISDGYCGTLFVDEAQDYTDTELLVFRGLTKRLVLASDSRQSIYKTTHTPELPEKLVKGKIVSLRYHYRSGLKLCKVADAILSDTAAFPRLQGECRYPEAYIPSSVTPVPCENFSLQITAIIDNLTPQLALYPNEKIGVLFPKREQAAEFEALLETSPIVQAIDRIWVDTLHGAKGWEFRAVHLGGCESLSRMGATQKRLIYTGVLRGKTSVHLYYSGRLPGYLDSAMAVLEPPRANPSFDELF</sequence>
<dbReference type="InterPro" id="IPR027417">
    <property type="entry name" value="P-loop_NTPase"/>
</dbReference>
<dbReference type="GO" id="GO:0003677">
    <property type="term" value="F:DNA binding"/>
    <property type="evidence" value="ECO:0007669"/>
    <property type="project" value="InterPro"/>
</dbReference>